<keyword evidence="1" id="KW-0472">Membrane</keyword>
<keyword evidence="1" id="KW-0812">Transmembrane</keyword>
<reference evidence="2 3" key="1">
    <citation type="submission" date="2024-01" db="EMBL/GenBank/DDBJ databases">
        <title>The genomes of 5 underutilized Papilionoideae crops provide insights into root nodulation and disease resistanc.</title>
        <authorList>
            <person name="Jiang F."/>
        </authorList>
    </citation>
    <scope>NUCLEOTIDE SEQUENCE [LARGE SCALE GENOMIC DNA]</scope>
    <source>
        <strain evidence="2">LVBAO_FW01</strain>
        <tissue evidence="2">Leaves</tissue>
    </source>
</reference>
<accession>A0AAN9LND0</accession>
<evidence type="ECO:0000313" key="2">
    <source>
        <dbReference type="EMBL" id="KAK7339192.1"/>
    </source>
</evidence>
<organism evidence="2 3">
    <name type="scientific">Canavalia gladiata</name>
    <name type="common">Sword bean</name>
    <name type="synonym">Dolichos gladiatus</name>
    <dbReference type="NCBI Taxonomy" id="3824"/>
    <lineage>
        <taxon>Eukaryota</taxon>
        <taxon>Viridiplantae</taxon>
        <taxon>Streptophyta</taxon>
        <taxon>Embryophyta</taxon>
        <taxon>Tracheophyta</taxon>
        <taxon>Spermatophyta</taxon>
        <taxon>Magnoliopsida</taxon>
        <taxon>eudicotyledons</taxon>
        <taxon>Gunneridae</taxon>
        <taxon>Pentapetalae</taxon>
        <taxon>rosids</taxon>
        <taxon>fabids</taxon>
        <taxon>Fabales</taxon>
        <taxon>Fabaceae</taxon>
        <taxon>Papilionoideae</taxon>
        <taxon>50 kb inversion clade</taxon>
        <taxon>NPAAA clade</taxon>
        <taxon>indigoferoid/millettioid clade</taxon>
        <taxon>Phaseoleae</taxon>
        <taxon>Canavalia</taxon>
    </lineage>
</organism>
<evidence type="ECO:0000256" key="1">
    <source>
        <dbReference type="SAM" id="Phobius"/>
    </source>
</evidence>
<gene>
    <name evidence="2" type="ORF">VNO77_19845</name>
</gene>
<feature type="transmembrane region" description="Helical" evidence="1">
    <location>
        <begin position="94"/>
        <end position="111"/>
    </location>
</feature>
<keyword evidence="3" id="KW-1185">Reference proteome</keyword>
<comment type="caution">
    <text evidence="2">The sequence shown here is derived from an EMBL/GenBank/DDBJ whole genome shotgun (WGS) entry which is preliminary data.</text>
</comment>
<name>A0AAN9LND0_CANGL</name>
<proteinExistence type="predicted"/>
<dbReference type="EMBL" id="JAYMYQ010000004">
    <property type="protein sequence ID" value="KAK7339192.1"/>
    <property type="molecule type" value="Genomic_DNA"/>
</dbReference>
<sequence length="119" mass="13619">MIRGIGSLIGIVRNSHGRRKYSQILLGRSDKWRWTMDSNEHYTFVCMGKKHMTSCSCSVIERTTLGDMLSTGWESIADLFIIFRGTFRGRRRKLIGLGIWLAVVWGPSLSVRQDKIILS</sequence>
<dbReference type="Proteomes" id="UP001367508">
    <property type="component" value="Unassembled WGS sequence"/>
</dbReference>
<evidence type="ECO:0000313" key="3">
    <source>
        <dbReference type="Proteomes" id="UP001367508"/>
    </source>
</evidence>
<protein>
    <submittedName>
        <fullName evidence="2">Uncharacterized protein</fullName>
    </submittedName>
</protein>
<keyword evidence="1" id="KW-1133">Transmembrane helix</keyword>
<dbReference type="AlphaFoldDB" id="A0AAN9LND0"/>